<evidence type="ECO:0000256" key="8">
    <source>
        <dbReference type="ARBA" id="ARBA00047848"/>
    </source>
</evidence>
<keyword evidence="6" id="KW-0584">Phenylalanine biosynthesis</keyword>
<gene>
    <name evidence="12" type="ORF">BAAM0483_00065</name>
</gene>
<dbReference type="InterPro" id="IPR002912">
    <property type="entry name" value="ACT_dom"/>
</dbReference>
<comment type="caution">
    <text evidence="12">The sequence shown here is derived from an EMBL/GenBank/DDBJ whole genome shotgun (WGS) entry which is preliminary data.</text>
</comment>
<dbReference type="PANTHER" id="PTHR21022:SF19">
    <property type="entry name" value="PREPHENATE DEHYDRATASE-RELATED"/>
    <property type="match status" value="1"/>
</dbReference>
<dbReference type="SUPFAM" id="SSF53850">
    <property type="entry name" value="Periplasmic binding protein-like II"/>
    <property type="match status" value="2"/>
</dbReference>
<dbReference type="PROSITE" id="PS51171">
    <property type="entry name" value="PREPHENATE_DEHYDR_3"/>
    <property type="match status" value="1"/>
</dbReference>
<dbReference type="GO" id="GO:0009094">
    <property type="term" value="P:L-phenylalanine biosynthetic process"/>
    <property type="evidence" value="ECO:0007669"/>
    <property type="project" value="UniProtKB-KW"/>
</dbReference>
<dbReference type="PIRSF" id="PIRSF001500">
    <property type="entry name" value="Chor_mut_pdt_Ppr"/>
    <property type="match status" value="1"/>
</dbReference>
<keyword evidence="7" id="KW-0456">Lyase</keyword>
<evidence type="ECO:0000256" key="3">
    <source>
        <dbReference type="ARBA" id="ARBA00021872"/>
    </source>
</evidence>
<evidence type="ECO:0000256" key="2">
    <source>
        <dbReference type="ARBA" id="ARBA00013147"/>
    </source>
</evidence>
<proteinExistence type="predicted"/>
<dbReference type="EMBL" id="AWFK01000001">
    <property type="protein sequence ID" value="KOA52346.1"/>
    <property type="molecule type" value="Genomic_DNA"/>
</dbReference>
<dbReference type="InterPro" id="IPR045865">
    <property type="entry name" value="ACT-like_dom_sf"/>
</dbReference>
<evidence type="ECO:0000256" key="6">
    <source>
        <dbReference type="ARBA" id="ARBA00023222"/>
    </source>
</evidence>
<feature type="site" description="Essential for prephenate dehydratase activity" evidence="9">
    <location>
        <position position="237"/>
    </location>
</feature>
<feature type="domain" description="ACT" evidence="11">
    <location>
        <begin position="267"/>
        <end position="345"/>
    </location>
</feature>
<evidence type="ECO:0000256" key="9">
    <source>
        <dbReference type="PIRSR" id="PIRSR001500-2"/>
    </source>
</evidence>
<comment type="pathway">
    <text evidence="1">Amino-acid biosynthesis; L-phenylalanine biosynthesis; phenylpyruvate from prephenate: step 1/1.</text>
</comment>
<comment type="catalytic activity">
    <reaction evidence="8">
        <text>prephenate + H(+) = 3-phenylpyruvate + CO2 + H2O</text>
        <dbReference type="Rhea" id="RHEA:21648"/>
        <dbReference type="ChEBI" id="CHEBI:15377"/>
        <dbReference type="ChEBI" id="CHEBI:15378"/>
        <dbReference type="ChEBI" id="CHEBI:16526"/>
        <dbReference type="ChEBI" id="CHEBI:18005"/>
        <dbReference type="ChEBI" id="CHEBI:29934"/>
        <dbReference type="EC" id="4.2.1.51"/>
    </reaction>
</comment>
<dbReference type="AlphaFoldDB" id="A0AB34TBD3"/>
<protein>
    <recommendedName>
        <fullName evidence="3">Prephenate dehydratase</fullName>
        <ecNumber evidence="2">4.2.1.51</ecNumber>
    </recommendedName>
</protein>
<dbReference type="InterPro" id="IPR001086">
    <property type="entry name" value="Preph_deHydtase"/>
</dbReference>
<evidence type="ECO:0000256" key="4">
    <source>
        <dbReference type="ARBA" id="ARBA00022605"/>
    </source>
</evidence>
<dbReference type="Pfam" id="PF00800">
    <property type="entry name" value="PDT"/>
    <property type="match status" value="2"/>
</dbReference>
<dbReference type="Proteomes" id="UP000037239">
    <property type="component" value="Unassembled WGS sequence"/>
</dbReference>
<evidence type="ECO:0000313" key="12">
    <source>
        <dbReference type="EMBL" id="KOA52346.1"/>
    </source>
</evidence>
<dbReference type="Gene3D" id="3.30.70.260">
    <property type="match status" value="1"/>
</dbReference>
<evidence type="ECO:0000256" key="7">
    <source>
        <dbReference type="ARBA" id="ARBA00023239"/>
    </source>
</evidence>
<keyword evidence="4" id="KW-0028">Amino-acid biosynthesis</keyword>
<feature type="domain" description="Prephenate dehydratase" evidence="10">
    <location>
        <begin position="22"/>
        <end position="244"/>
    </location>
</feature>
<accession>A0AB34TBD3</accession>
<dbReference type="PANTHER" id="PTHR21022">
    <property type="entry name" value="PREPHENATE DEHYDRATASE P PROTEIN"/>
    <property type="match status" value="1"/>
</dbReference>
<keyword evidence="5" id="KW-0057">Aromatic amino acid biosynthesis</keyword>
<dbReference type="EC" id="4.2.1.51" evidence="2"/>
<name>A0AB34TBD3_9BIFI</name>
<dbReference type="PROSITE" id="PS51671">
    <property type="entry name" value="ACT"/>
    <property type="match status" value="1"/>
</dbReference>
<evidence type="ECO:0000259" key="11">
    <source>
        <dbReference type="PROSITE" id="PS51671"/>
    </source>
</evidence>
<evidence type="ECO:0000313" key="13">
    <source>
        <dbReference type="Proteomes" id="UP000037239"/>
    </source>
</evidence>
<dbReference type="SUPFAM" id="SSF55021">
    <property type="entry name" value="ACT-like"/>
    <property type="match status" value="1"/>
</dbReference>
<dbReference type="GO" id="GO:0005737">
    <property type="term" value="C:cytoplasm"/>
    <property type="evidence" value="ECO:0007669"/>
    <property type="project" value="TreeGrafter"/>
</dbReference>
<evidence type="ECO:0000256" key="5">
    <source>
        <dbReference type="ARBA" id="ARBA00023141"/>
    </source>
</evidence>
<evidence type="ECO:0000259" key="10">
    <source>
        <dbReference type="PROSITE" id="PS51171"/>
    </source>
</evidence>
<dbReference type="Gene3D" id="3.40.190.10">
    <property type="entry name" value="Periplasmic binding protein-like II"/>
    <property type="match status" value="2"/>
</dbReference>
<sequence length="386" mass="42633">MTPAQTTDGREVRESMTRQSTRIHYLGPQGSFTHQAAIESAAEASRRLHMDVADFEFVACDTVPQILHAVELGQGWGTIAWENNVEGFVVPNLDLMMDVADAAGFLRVGVNVRFDAFVTERTYRHACEQYASEIAVDDAQIPARDNANAYGSAATPPTIDELAIRDCTAVCAHSHGLAQCRRFAREHGLNPVPAASNAAACRDLQDFQIALGPSICADIYGLHRVAANVGDFEGARTEFLTIAPRSQVVERLRIPRSEPQTEFESVIAFIPLVTGPGVLANLLDVLRDAQLNMVSLISRPVKGRDGTYSFLATLDAAPWDERFVNALVEICEHGDWVRTLAVYPRDERNYPTVSEWMLPAGGVRFEGEPHMANWRESADVRKELLW</sequence>
<organism evidence="12 13">
    <name type="scientific">Bifidobacterium animalis subsp. animalis MCC 0483</name>
    <dbReference type="NCBI Taxonomy" id="1365955"/>
    <lineage>
        <taxon>Bacteria</taxon>
        <taxon>Bacillati</taxon>
        <taxon>Actinomycetota</taxon>
        <taxon>Actinomycetes</taxon>
        <taxon>Bifidobacteriales</taxon>
        <taxon>Bifidobacteriaceae</taxon>
        <taxon>Bifidobacterium</taxon>
    </lineage>
</organism>
<dbReference type="CDD" id="cd04905">
    <property type="entry name" value="ACT_CM-PDT"/>
    <property type="match status" value="1"/>
</dbReference>
<dbReference type="InterPro" id="IPR008242">
    <property type="entry name" value="Chor_mutase/pphenate_deHydtase"/>
</dbReference>
<dbReference type="GO" id="GO:0004664">
    <property type="term" value="F:prephenate dehydratase activity"/>
    <property type="evidence" value="ECO:0007669"/>
    <property type="project" value="UniProtKB-EC"/>
</dbReference>
<reference evidence="12 13" key="1">
    <citation type="journal article" date="2015" name="Int J Genomics">
        <title>Comparative Genomics Revealed Genetic Diversity and Species/Strain-Level Differences in Carbohydrate Metabolism of Three Probiotic Bifidobacterial Species.</title>
        <authorList>
            <person name="Odamaki T."/>
            <person name="Horigome A."/>
            <person name="Sugahara H."/>
            <person name="Hashikura N."/>
            <person name="Minami J."/>
            <person name="Xiao J.Z."/>
            <person name="Abe F."/>
        </authorList>
    </citation>
    <scope>NUCLEOTIDE SEQUENCE [LARGE SCALE GENOMIC DNA]</scope>
    <source>
        <strain evidence="12 13">MCC 0483</strain>
    </source>
</reference>
<evidence type="ECO:0000256" key="1">
    <source>
        <dbReference type="ARBA" id="ARBA00004741"/>
    </source>
</evidence>